<organism evidence="2 3">
    <name type="scientific">Tetraodon nigroviridis</name>
    <name type="common">Spotted green pufferfish</name>
    <name type="synonym">Chelonodon nigroviridis</name>
    <dbReference type="NCBI Taxonomy" id="99883"/>
    <lineage>
        <taxon>Eukaryota</taxon>
        <taxon>Metazoa</taxon>
        <taxon>Chordata</taxon>
        <taxon>Craniata</taxon>
        <taxon>Vertebrata</taxon>
        <taxon>Euteleostomi</taxon>
        <taxon>Actinopterygii</taxon>
        <taxon>Neopterygii</taxon>
        <taxon>Teleostei</taxon>
        <taxon>Neoteleostei</taxon>
        <taxon>Acanthomorphata</taxon>
        <taxon>Eupercaria</taxon>
        <taxon>Tetraodontiformes</taxon>
        <taxon>Tetradontoidea</taxon>
        <taxon>Tetraodontidae</taxon>
        <taxon>Tetraodon</taxon>
    </lineage>
</organism>
<name>H3DEE6_TETNG</name>
<feature type="transmembrane region" description="Helical" evidence="1">
    <location>
        <begin position="17"/>
        <end position="37"/>
    </location>
</feature>
<dbReference type="Ensembl" id="ENSTNIT00000019117.1">
    <property type="protein sequence ID" value="ENSTNIP00000018889.1"/>
    <property type="gene ID" value="ENSTNIG00000015806.1"/>
</dbReference>
<dbReference type="STRING" id="99883.ENSTNIP00000018889"/>
<dbReference type="GeneTree" id="ENSGT00390000002024"/>
<feature type="transmembrane region" description="Helical" evidence="1">
    <location>
        <begin position="187"/>
        <end position="206"/>
    </location>
</feature>
<dbReference type="InterPro" id="IPR033367">
    <property type="entry name" value="BRI3BP"/>
</dbReference>
<dbReference type="Pfam" id="PF14965">
    <property type="entry name" value="BRI3BP"/>
    <property type="match status" value="1"/>
</dbReference>
<feature type="transmembrane region" description="Helical" evidence="1">
    <location>
        <begin position="157"/>
        <end position="175"/>
    </location>
</feature>
<dbReference type="HOGENOM" id="CLU_095006_0_0_1"/>
<reference evidence="3" key="1">
    <citation type="journal article" date="2004" name="Nature">
        <title>Genome duplication in the teleost fish Tetraodon nigroviridis reveals the early vertebrate proto-karyotype.</title>
        <authorList>
            <person name="Jaillon O."/>
            <person name="Aury J.-M."/>
            <person name="Brunet F."/>
            <person name="Petit J.-L."/>
            <person name="Stange-Thomann N."/>
            <person name="Mauceli E."/>
            <person name="Bouneau L."/>
            <person name="Fischer C."/>
            <person name="Ozouf-Costaz C."/>
            <person name="Bernot A."/>
            <person name="Nicaud S."/>
            <person name="Jaffe D."/>
            <person name="Fisher S."/>
            <person name="Lutfalla G."/>
            <person name="Dossat C."/>
            <person name="Segurens B."/>
            <person name="Dasilva C."/>
            <person name="Salanoubat M."/>
            <person name="Levy M."/>
            <person name="Boudet N."/>
            <person name="Castellano S."/>
            <person name="Anthouard V."/>
            <person name="Jubin C."/>
            <person name="Castelli V."/>
            <person name="Katinka M."/>
            <person name="Vacherie B."/>
            <person name="Biemont C."/>
            <person name="Skalli Z."/>
            <person name="Cattolico L."/>
            <person name="Poulain J."/>
            <person name="De Berardinis V."/>
            <person name="Cruaud C."/>
            <person name="Duprat S."/>
            <person name="Brottier P."/>
            <person name="Coutanceau J.-P."/>
            <person name="Gouzy J."/>
            <person name="Parra G."/>
            <person name="Lardier G."/>
            <person name="Chapple C."/>
            <person name="McKernan K.J."/>
            <person name="McEwan P."/>
            <person name="Bosak S."/>
            <person name="Kellis M."/>
            <person name="Volff J.-N."/>
            <person name="Guigo R."/>
            <person name="Zody M.C."/>
            <person name="Mesirov J."/>
            <person name="Lindblad-Toh K."/>
            <person name="Birren B."/>
            <person name="Nusbaum C."/>
            <person name="Kahn D."/>
            <person name="Robinson-Rechavi M."/>
            <person name="Laudet V."/>
            <person name="Schachter V."/>
            <person name="Quetier F."/>
            <person name="Saurin W."/>
            <person name="Scarpelli C."/>
            <person name="Wincker P."/>
            <person name="Lander E.S."/>
            <person name="Weissenbach J."/>
            <person name="Roest Crollius H."/>
        </authorList>
    </citation>
    <scope>NUCLEOTIDE SEQUENCE [LARGE SCALE GENOMIC DNA]</scope>
</reference>
<keyword evidence="3" id="KW-1185">Reference proteome</keyword>
<dbReference type="InParanoid" id="H3DEE6"/>
<feature type="transmembrane region" description="Helical" evidence="1">
    <location>
        <begin position="126"/>
        <end position="151"/>
    </location>
</feature>
<dbReference type="OMA" id="LMDTFWR"/>
<dbReference type="GO" id="GO:0005739">
    <property type="term" value="C:mitochondrion"/>
    <property type="evidence" value="ECO:0007669"/>
    <property type="project" value="InterPro"/>
</dbReference>
<dbReference type="Proteomes" id="UP000007303">
    <property type="component" value="Unassembled WGS sequence"/>
</dbReference>
<accession>H3DEE6</accession>
<evidence type="ECO:0000313" key="2">
    <source>
        <dbReference type="Ensembl" id="ENSTNIP00000018889.1"/>
    </source>
</evidence>
<keyword evidence="1" id="KW-0472">Membrane</keyword>
<keyword evidence="1" id="KW-1133">Transmembrane helix</keyword>
<dbReference type="PANTHER" id="PTHR31253">
    <property type="entry name" value="BRI3-BINDING PROTEIN"/>
    <property type="match status" value="1"/>
</dbReference>
<keyword evidence="1" id="KW-0812">Transmembrane</keyword>
<dbReference type="FunCoup" id="H3DEE6">
    <property type="interactions" value="786"/>
</dbReference>
<sequence length="246" mass="27733">SHIPASHPGTFDKMKGINIFLVFLVLSASLLCTSEAARSRTSNQNSFRRAANGIYQTLSSLFGEDNIKGLYKFFSRTTERFVHGVDSFLDTIWKIWSDLLDVMGVDSSNLGHYFSVASLTSSPARLLPLVAAMFLAYWFLSMFLGGFFYLLHILFGRFFWLARVALFALSCLYILQKFEGDPERAVLPLCFIMAVYFMTGPVGAYWRRGGGSGSLEEKIDHLDTQIRLLNIRLSRVIDSLEHPGDQ</sequence>
<evidence type="ECO:0000256" key="1">
    <source>
        <dbReference type="SAM" id="Phobius"/>
    </source>
</evidence>
<protein>
    <submittedName>
        <fullName evidence="2">Bri3 binding protein</fullName>
    </submittedName>
</protein>
<dbReference type="AlphaFoldDB" id="H3DEE6"/>
<dbReference type="PANTHER" id="PTHR31253:SF0">
    <property type="entry name" value="BRI3-BINDING PROTEIN"/>
    <property type="match status" value="1"/>
</dbReference>
<reference evidence="2" key="2">
    <citation type="submission" date="2025-08" db="UniProtKB">
        <authorList>
            <consortium name="Ensembl"/>
        </authorList>
    </citation>
    <scope>IDENTIFICATION</scope>
</reference>
<evidence type="ECO:0000313" key="3">
    <source>
        <dbReference type="Proteomes" id="UP000007303"/>
    </source>
</evidence>
<reference evidence="2" key="3">
    <citation type="submission" date="2025-09" db="UniProtKB">
        <authorList>
            <consortium name="Ensembl"/>
        </authorList>
    </citation>
    <scope>IDENTIFICATION</scope>
</reference>
<proteinExistence type="predicted"/>